<dbReference type="Pfam" id="PF23106">
    <property type="entry name" value="EGF_Teneurin"/>
    <property type="match status" value="2"/>
</dbReference>
<evidence type="ECO:0000256" key="1">
    <source>
        <dbReference type="ARBA" id="ARBA00004167"/>
    </source>
</evidence>
<dbReference type="Gene3D" id="2.60.120.290">
    <property type="entry name" value="Spermadhesin, CUB domain"/>
    <property type="match status" value="1"/>
</dbReference>
<feature type="transmembrane region" description="Helical" evidence="14">
    <location>
        <begin position="1084"/>
        <end position="1108"/>
    </location>
</feature>
<evidence type="ECO:0000256" key="8">
    <source>
        <dbReference type="ARBA" id="ARBA00023136"/>
    </source>
</evidence>
<keyword evidence="7 14" id="KW-1133">Transmembrane helix</keyword>
<dbReference type="PANTHER" id="PTHR46376:SF2">
    <property type="entry name" value="DISTRACTED, ISOFORM B"/>
    <property type="match status" value="1"/>
</dbReference>
<dbReference type="PROSITE" id="PS01248">
    <property type="entry name" value="EGF_LAM_1"/>
    <property type="match status" value="1"/>
</dbReference>
<dbReference type="CDD" id="cd00041">
    <property type="entry name" value="CUB"/>
    <property type="match status" value="1"/>
</dbReference>
<keyword evidence="3 12" id="KW-0245">EGF-like domain</keyword>
<dbReference type="SMART" id="SM00181">
    <property type="entry name" value="EGF"/>
    <property type="match status" value="5"/>
</dbReference>
<evidence type="ECO:0000256" key="7">
    <source>
        <dbReference type="ARBA" id="ARBA00022989"/>
    </source>
</evidence>
<dbReference type="SUPFAM" id="SSF49854">
    <property type="entry name" value="Spermadhesin, CUB domain"/>
    <property type="match status" value="1"/>
</dbReference>
<dbReference type="InterPro" id="IPR056737">
    <property type="entry name" value="Beta-prop_ATRN-MKLN-like"/>
</dbReference>
<dbReference type="OrthoDB" id="9998912at2759"/>
<feature type="domain" description="EGF-like" evidence="17">
    <location>
        <begin position="226"/>
        <end position="259"/>
    </location>
</feature>
<dbReference type="CDD" id="cd00055">
    <property type="entry name" value="EGF_Lam"/>
    <property type="match status" value="1"/>
</dbReference>
<evidence type="ECO:0000256" key="13">
    <source>
        <dbReference type="SAM" id="MobiDB-lite"/>
    </source>
</evidence>
<comment type="caution">
    <text evidence="12">Lacks conserved residue(s) required for the propagation of feature annotation.</text>
</comment>
<evidence type="ECO:0000256" key="5">
    <source>
        <dbReference type="ARBA" id="ARBA00022729"/>
    </source>
</evidence>
<dbReference type="Gene3D" id="2.120.10.80">
    <property type="entry name" value="Kelch-type beta propeller"/>
    <property type="match status" value="2"/>
</dbReference>
<evidence type="ECO:0000256" key="4">
    <source>
        <dbReference type="ARBA" id="ARBA00022692"/>
    </source>
</evidence>
<dbReference type="AlphaFoldDB" id="A0A226DLR2"/>
<protein>
    <recommendedName>
        <fullName evidence="20">Attractin-like protein 1</fullName>
    </recommendedName>
</protein>
<evidence type="ECO:0000259" key="16">
    <source>
        <dbReference type="PROSITE" id="PS01180"/>
    </source>
</evidence>
<feature type="disulfide bond" evidence="12">
    <location>
        <begin position="249"/>
        <end position="258"/>
    </location>
</feature>
<keyword evidence="10" id="KW-0325">Glycoprotein</keyword>
<dbReference type="GO" id="GO:0005794">
    <property type="term" value="C:Golgi apparatus"/>
    <property type="evidence" value="ECO:0007669"/>
    <property type="project" value="TreeGrafter"/>
</dbReference>
<dbReference type="GO" id="GO:0048731">
    <property type="term" value="P:system development"/>
    <property type="evidence" value="ECO:0007669"/>
    <property type="project" value="UniProtKB-ARBA"/>
</dbReference>
<evidence type="ECO:0000256" key="2">
    <source>
        <dbReference type="ARBA" id="ARBA00022441"/>
    </source>
</evidence>
<dbReference type="EMBL" id="LNIX01000017">
    <property type="protein sequence ID" value="OXA45784.1"/>
    <property type="molecule type" value="Genomic_DNA"/>
</dbReference>
<feature type="domain" description="EGF-like" evidence="17">
    <location>
        <begin position="36"/>
        <end position="69"/>
    </location>
</feature>
<dbReference type="Proteomes" id="UP000198287">
    <property type="component" value="Unassembled WGS sequence"/>
</dbReference>
<evidence type="ECO:0008006" key="20">
    <source>
        <dbReference type="Google" id="ProtNLM"/>
    </source>
</evidence>
<dbReference type="STRING" id="158441.A0A226DLR2"/>
<organism evidence="18 19">
    <name type="scientific">Folsomia candida</name>
    <name type="common">Springtail</name>
    <dbReference type="NCBI Taxonomy" id="158441"/>
    <lineage>
        <taxon>Eukaryota</taxon>
        <taxon>Metazoa</taxon>
        <taxon>Ecdysozoa</taxon>
        <taxon>Arthropoda</taxon>
        <taxon>Hexapoda</taxon>
        <taxon>Collembola</taxon>
        <taxon>Entomobryomorpha</taxon>
        <taxon>Isotomoidea</taxon>
        <taxon>Isotomidae</taxon>
        <taxon>Proisotominae</taxon>
        <taxon>Folsomia</taxon>
    </lineage>
</organism>
<dbReference type="SMART" id="SM00042">
    <property type="entry name" value="CUB"/>
    <property type="match status" value="1"/>
</dbReference>
<evidence type="ECO:0000313" key="18">
    <source>
        <dbReference type="EMBL" id="OXA45784.1"/>
    </source>
</evidence>
<dbReference type="InterPro" id="IPR056863">
    <property type="entry name" value="LMN_ATRN_NET-like_EGF"/>
</dbReference>
<evidence type="ECO:0000256" key="6">
    <source>
        <dbReference type="ARBA" id="ARBA00022737"/>
    </source>
</evidence>
<keyword evidence="2" id="KW-0880">Kelch repeat</keyword>
<dbReference type="PROSITE" id="PS01186">
    <property type="entry name" value="EGF_2"/>
    <property type="match status" value="1"/>
</dbReference>
<evidence type="ECO:0000256" key="11">
    <source>
        <dbReference type="ARBA" id="ARBA00023292"/>
    </source>
</evidence>
<feature type="disulfide bond" evidence="12">
    <location>
        <begin position="230"/>
        <end position="240"/>
    </location>
</feature>
<proteinExistence type="predicted"/>
<dbReference type="InterPro" id="IPR000742">
    <property type="entry name" value="EGF"/>
</dbReference>
<dbReference type="SMART" id="SM00423">
    <property type="entry name" value="PSI"/>
    <property type="match status" value="4"/>
</dbReference>
<gene>
    <name evidence="18" type="ORF">Fcan01_19506</name>
</gene>
<evidence type="ECO:0000259" key="17">
    <source>
        <dbReference type="PROSITE" id="PS50026"/>
    </source>
</evidence>
<dbReference type="InterPro" id="IPR015915">
    <property type="entry name" value="Kelch-typ_b-propeller"/>
</dbReference>
<dbReference type="InterPro" id="IPR035914">
    <property type="entry name" value="Sperma_CUB_dom_sf"/>
</dbReference>
<dbReference type="Gene3D" id="2.10.25.10">
    <property type="entry name" value="Laminin"/>
    <property type="match status" value="3"/>
</dbReference>
<feature type="disulfide bond" evidence="12">
    <location>
        <begin position="59"/>
        <end position="68"/>
    </location>
</feature>
<dbReference type="PROSITE" id="PS01180">
    <property type="entry name" value="CUB"/>
    <property type="match status" value="1"/>
</dbReference>
<keyword evidence="8 14" id="KW-0472">Membrane</keyword>
<evidence type="ECO:0000256" key="10">
    <source>
        <dbReference type="ARBA" id="ARBA00023180"/>
    </source>
</evidence>
<dbReference type="InterPro" id="IPR002165">
    <property type="entry name" value="Plexin_repeat"/>
</dbReference>
<keyword evidence="11" id="KW-0424">Laminin EGF-like domain</keyword>
<keyword evidence="5 15" id="KW-0732">Signal</keyword>
<keyword evidence="4 14" id="KW-0812">Transmembrane</keyword>
<dbReference type="SMART" id="SM00180">
    <property type="entry name" value="EGF_Lam"/>
    <property type="match status" value="2"/>
</dbReference>
<dbReference type="Pfam" id="PF24973">
    <property type="entry name" value="EGF_LMN_ATRN"/>
    <property type="match status" value="1"/>
</dbReference>
<comment type="subcellular location">
    <subcellularLocation>
        <location evidence="1">Membrane</location>
        <topology evidence="1">Single-pass membrane protein</topology>
    </subcellularLocation>
</comment>
<dbReference type="GO" id="GO:0016020">
    <property type="term" value="C:membrane"/>
    <property type="evidence" value="ECO:0007669"/>
    <property type="project" value="UniProtKB-SubCell"/>
</dbReference>
<comment type="caution">
    <text evidence="18">The sequence shown here is derived from an EMBL/GenBank/DDBJ whole genome shotgun (WGS) entry which is preliminary data.</text>
</comment>
<dbReference type="SUPFAM" id="SSF117281">
    <property type="entry name" value="Kelch motif"/>
    <property type="match status" value="1"/>
</dbReference>
<keyword evidence="6" id="KW-0677">Repeat</keyword>
<name>A0A226DLR2_FOLCA</name>
<dbReference type="InterPro" id="IPR000859">
    <property type="entry name" value="CUB_dom"/>
</dbReference>
<dbReference type="InterPro" id="IPR002049">
    <property type="entry name" value="LE_dom"/>
</dbReference>
<sequence>MSPVCFDTTLIFLVLLFLIKFSVVAEGKRCGGNNVTAFECINGDCVEDQENGGALKCQCKSGFSGPGCQHCHGKVKLQGQSGWISDGLGNYTANMKCTWLLESSPTLNSSISPIFLRIEEFATECGWDWMYIYDGDSVYAPLLGVFSGIVVQNKYQALRLPEIVAKSGYALLHFYTDVAYNLTGFNITYRSNSCPSNNSKLECSGNGLCIEGQCTCDAAYSGKSCSIEKCPNNCSHNGICDMEKHQCRCSEGYRGNDCSYEEKEGYWEVVYPEGSNPRGSASHASIVHNDSLWVFGGSTLGLDINDEIYISKFDFIANTWETIVTNKGDASPPSLYGHTCVLYEGKVYLYGGVQGGRFGNRDISKSVWSFDLATRKWSKIVVRPEKCRRGMCGPLRVFGHTAVIINDKGNKSRHSRMVVISGHSPRYGYVNVVQEFHFGSANWHIVTTKGYPFTGSFGHSSHWDPVTQKVYVFGGYQISQDSTSAYLSSSLYSYDPSSHTWHVQEKGPEGRFLHGAVVHRGLYFIFGGNGHNDTTYSLGSKCFTSEVMVYDIACDAWSTLKPPEQKIAADTSRYGHSVFTYEDQIYLYGGFNGLLQNDVIRFNPTSCRVFTSQKECTTSVKQGVKCNWNKLKEICEPGGQQPGLKDKEKDKEKDASNVCGIRGGGSGGKKLEDNCLSYPSCSTCLHSKSDCVWCGGHCQYAKCKDIKHKPVSSPDHCKDDDSVCKYHLHNCPLCSTEVGCIWGKDERCIKDRNPTEGLLTDREVAPCEQSCADLSTCTNCTSNNCMWCNSLNTCVDKNAYVISFPYGELCDEVASCDSCLALPSCGWCDDGSGTGKGRCMDGSSRGPLSINSTGAFLNHTNCPDPKWHFTNCPACQCNGHTTCDENFRCKKCQDFTEGANCEKCIHGYYGKAINGGHCNLCECNGQADVCHTETGRCFCTTKGITGEECKKCDTQNNYSGDPNNSSCFYELQIDYQFTFNLSKKEDQYYTKINFRNTPNKQDIDADFQITCSMMAKMNISYIRVGLPETFIIQNHTCTTFKYRFSRNEFSFGAPDNTTFYVYVYDFHPPLWIQISFSQSPKLDLLHFFITFSTCFLVLLILAAGLWKIKQKYDMYRRRQRLFVEMEQMASRPFAQVFMELGRANPLSRLSSLRRRRKDAPSPIALEPCQGNRAAVLSLLITLPTGSRQFSPPGQSGLSVGSTLVALGNPRKASFEPASKTEGKNKIRKSLPSHGLNTCI</sequence>
<dbReference type="Pfam" id="PF24972">
    <property type="entry name" value="GBD_ATRN"/>
    <property type="match status" value="1"/>
</dbReference>
<dbReference type="Pfam" id="PF24981">
    <property type="entry name" value="Beta-prop_ATRN-LZTR1"/>
    <property type="match status" value="1"/>
</dbReference>
<dbReference type="OMA" id="MNGCPSD"/>
<feature type="domain" description="CUB" evidence="16">
    <location>
        <begin position="71"/>
        <end position="192"/>
    </location>
</feature>
<keyword evidence="19" id="KW-1185">Reference proteome</keyword>
<evidence type="ECO:0000256" key="3">
    <source>
        <dbReference type="ARBA" id="ARBA00022536"/>
    </source>
</evidence>
<dbReference type="InterPro" id="IPR051568">
    <property type="entry name" value="LZTR1/Attractin"/>
</dbReference>
<evidence type="ECO:0000256" key="15">
    <source>
        <dbReference type="SAM" id="SignalP"/>
    </source>
</evidence>
<dbReference type="GO" id="GO:0048513">
    <property type="term" value="P:animal organ development"/>
    <property type="evidence" value="ECO:0007669"/>
    <property type="project" value="UniProtKB-ARBA"/>
</dbReference>
<accession>A0A226DLR2</accession>
<dbReference type="PROSITE" id="PS50026">
    <property type="entry name" value="EGF_3"/>
    <property type="match status" value="2"/>
</dbReference>
<feature type="region of interest" description="Disordered" evidence="13">
    <location>
        <begin position="1211"/>
        <end position="1239"/>
    </location>
</feature>
<dbReference type="InterPro" id="IPR016201">
    <property type="entry name" value="PSI"/>
</dbReference>
<evidence type="ECO:0000313" key="19">
    <source>
        <dbReference type="Proteomes" id="UP000198287"/>
    </source>
</evidence>
<evidence type="ECO:0000256" key="9">
    <source>
        <dbReference type="ARBA" id="ARBA00023157"/>
    </source>
</evidence>
<dbReference type="SUPFAM" id="SSF57196">
    <property type="entry name" value="EGF/Laminin"/>
    <property type="match status" value="1"/>
</dbReference>
<keyword evidence="9 12" id="KW-1015">Disulfide bond</keyword>
<dbReference type="PANTHER" id="PTHR46376">
    <property type="entry name" value="LEUCINE-ZIPPER-LIKE TRANSCRIPTIONAL REGULATOR 1"/>
    <property type="match status" value="1"/>
</dbReference>
<feature type="signal peptide" evidence="15">
    <location>
        <begin position="1"/>
        <end position="25"/>
    </location>
</feature>
<evidence type="ECO:0000256" key="14">
    <source>
        <dbReference type="SAM" id="Phobius"/>
    </source>
</evidence>
<reference evidence="18 19" key="1">
    <citation type="submission" date="2015-12" db="EMBL/GenBank/DDBJ databases">
        <title>The genome of Folsomia candida.</title>
        <authorList>
            <person name="Faddeeva A."/>
            <person name="Derks M.F."/>
            <person name="Anvar Y."/>
            <person name="Smit S."/>
            <person name="Van Straalen N."/>
            <person name="Roelofs D."/>
        </authorList>
    </citation>
    <scope>NUCLEOTIDE SEQUENCE [LARGE SCALE GENOMIC DNA]</scope>
    <source>
        <strain evidence="18 19">VU population</strain>
        <tissue evidence="18">Whole body</tissue>
    </source>
</reference>
<dbReference type="InterPro" id="IPR056732">
    <property type="entry name" value="GBD_ATRN"/>
</dbReference>
<dbReference type="PROSITE" id="PS00022">
    <property type="entry name" value="EGF_1"/>
    <property type="match status" value="2"/>
</dbReference>
<evidence type="ECO:0000256" key="12">
    <source>
        <dbReference type="PROSITE-ProRule" id="PRU00076"/>
    </source>
</evidence>
<dbReference type="Pfam" id="PF01437">
    <property type="entry name" value="PSI"/>
    <property type="match status" value="1"/>
</dbReference>
<feature type="chain" id="PRO_5012601376" description="Attractin-like protein 1" evidence="15">
    <location>
        <begin position="26"/>
        <end position="1239"/>
    </location>
</feature>